<accession>A0ABR8GWR5</accession>
<dbReference type="EMBL" id="JACJTA010000062">
    <property type="protein sequence ID" value="MBD2607401.1"/>
    <property type="molecule type" value="Genomic_DNA"/>
</dbReference>
<dbReference type="RefSeq" id="WP_029630946.1">
    <property type="nucleotide sequence ID" value="NZ_JACJTA010000062.1"/>
</dbReference>
<protein>
    <submittedName>
        <fullName evidence="2">Relaxase/mobilization nuclease domain-containing protein</fullName>
    </submittedName>
</protein>
<sequence>MIGNITKGNGFYGCVAYVLGKKDAQLINTNMAGETPAQLAWEFRSFANKNQRVKKPVLHLSFSPAPGDRTLDEWELCQIGQDLLDALLLSNNQFILVQHNDAEFDGQPRPHAHMVINRVSYDGECNDDYLDYYRTEKILRQIEQQYDLIIQPSSWEVQKKKAYPKHVQQTEESGEPNIVERLQNSIEQAAADQPAMPVFVARLLKENIQVDCKFTRTGKLKGISYCLEGQPFKGGDLGKLYTHIGIREHLKVSYLEDYRDPIESVIESFKRGRTIDDKWVNYLESWIEWNFKQDSSSDGASEETATIEVLSTQDNSTANLEPALEEVPTIANELFAKKQTVVGEPPPLNTTEETTQSQEFEEVPALITEEGDSEIIQCGAAEPPAPPPEVSTVAPTGEVTITLLSDDKTPSIEGLPSSMASERPSYAANARLEASGVATPTNSDDSTQVQHENAKAIAQTVLLLWSQQDLVKKSKKYDLQLGEDNIIYVSHKSGEIIAFIPLNENQTPQGIALTKVDVDNFQKIQQILDARQQSQTKPSNLADGIEL</sequence>
<gene>
    <name evidence="2" type="ORF">H6G81_23460</name>
</gene>
<evidence type="ECO:0000313" key="2">
    <source>
        <dbReference type="EMBL" id="MBD2607401.1"/>
    </source>
</evidence>
<dbReference type="Proteomes" id="UP000660380">
    <property type="component" value="Unassembled WGS sequence"/>
</dbReference>
<feature type="domain" description="MobA/VirD2-like nuclease" evidence="1">
    <location>
        <begin position="17"/>
        <end position="148"/>
    </location>
</feature>
<dbReference type="InterPro" id="IPR005094">
    <property type="entry name" value="Endonuclease_MobA/VirD2"/>
</dbReference>
<evidence type="ECO:0000313" key="3">
    <source>
        <dbReference type="Proteomes" id="UP000660380"/>
    </source>
</evidence>
<proteinExistence type="predicted"/>
<comment type="caution">
    <text evidence="2">The sequence shown here is derived from an EMBL/GenBank/DDBJ whole genome shotgun (WGS) entry which is preliminary data.</text>
</comment>
<dbReference type="Pfam" id="PF03432">
    <property type="entry name" value="Relaxase"/>
    <property type="match status" value="1"/>
</dbReference>
<name>A0ABR8GWR5_9CYAN</name>
<evidence type="ECO:0000259" key="1">
    <source>
        <dbReference type="Pfam" id="PF03432"/>
    </source>
</evidence>
<keyword evidence="3" id="KW-1185">Reference proteome</keyword>
<organism evidence="2 3">
    <name type="scientific">Scytonema hofmannii FACHB-248</name>
    <dbReference type="NCBI Taxonomy" id="1842502"/>
    <lineage>
        <taxon>Bacteria</taxon>
        <taxon>Bacillati</taxon>
        <taxon>Cyanobacteriota</taxon>
        <taxon>Cyanophyceae</taxon>
        <taxon>Nostocales</taxon>
        <taxon>Scytonemataceae</taxon>
        <taxon>Scytonema</taxon>
    </lineage>
</organism>
<reference evidence="2 3" key="1">
    <citation type="journal article" date="2020" name="ISME J.">
        <title>Comparative genomics reveals insights into cyanobacterial evolution and habitat adaptation.</title>
        <authorList>
            <person name="Chen M.Y."/>
            <person name="Teng W.K."/>
            <person name="Zhao L."/>
            <person name="Hu C.X."/>
            <person name="Zhou Y.K."/>
            <person name="Han B.P."/>
            <person name="Song L.R."/>
            <person name="Shu W.S."/>
        </authorList>
    </citation>
    <scope>NUCLEOTIDE SEQUENCE [LARGE SCALE GENOMIC DNA]</scope>
    <source>
        <strain evidence="2 3">FACHB-248</strain>
    </source>
</reference>